<evidence type="ECO:0000256" key="2">
    <source>
        <dbReference type="ARBA" id="ARBA00022490"/>
    </source>
</evidence>
<feature type="domain" description="Aminoacyl-tRNA synthetase class Ia" evidence="11">
    <location>
        <begin position="32"/>
        <end position="649"/>
    </location>
</feature>
<dbReference type="SUPFAM" id="SSF47323">
    <property type="entry name" value="Anticodon-binding domain of a subclass of class I aminoacyl-tRNA synthetases"/>
    <property type="match status" value="1"/>
</dbReference>
<evidence type="ECO:0000256" key="1">
    <source>
        <dbReference type="ARBA" id="ARBA00006887"/>
    </source>
</evidence>
<keyword evidence="10" id="KW-0862">Zinc</keyword>
<feature type="binding site" evidence="10">
    <location>
        <position position="909"/>
    </location>
    <ligand>
        <name>Zn(2+)</name>
        <dbReference type="ChEBI" id="CHEBI:29105"/>
    </ligand>
</feature>
<comment type="function">
    <text evidence="8 10">Catalyzes the attachment of isoleucine to tRNA(Ile). As IleRS can inadvertently accommodate and process structurally similar amino acids such as valine, to avoid such errors it has two additional distinct tRNA(Ile)-dependent editing activities. One activity is designated as 'pretransfer' editing and involves the hydrolysis of activated Val-AMP. The other activity is designated 'posttransfer' editing and involves deacylation of mischarged Val-tRNA(Ile).</text>
</comment>
<feature type="binding site" evidence="10">
    <location>
        <position position="906"/>
    </location>
    <ligand>
        <name>Zn(2+)</name>
        <dbReference type="ChEBI" id="CHEBI:29105"/>
    </ligand>
</feature>
<dbReference type="GO" id="GO:0005829">
    <property type="term" value="C:cytosol"/>
    <property type="evidence" value="ECO:0007669"/>
    <property type="project" value="TreeGrafter"/>
</dbReference>
<dbReference type="GO" id="GO:0000049">
    <property type="term" value="F:tRNA binding"/>
    <property type="evidence" value="ECO:0007669"/>
    <property type="project" value="InterPro"/>
</dbReference>
<dbReference type="GO" id="GO:0002161">
    <property type="term" value="F:aminoacyl-tRNA deacylase activity"/>
    <property type="evidence" value="ECO:0007669"/>
    <property type="project" value="InterPro"/>
</dbReference>
<feature type="domain" description="Zinc finger FPG/IleRS-type" evidence="12">
    <location>
        <begin position="903"/>
        <end position="929"/>
    </location>
</feature>
<dbReference type="EC" id="6.1.1.5" evidence="10"/>
<dbReference type="Pfam" id="PF08264">
    <property type="entry name" value="Anticodon_1"/>
    <property type="match status" value="1"/>
</dbReference>
<dbReference type="Proteomes" id="UP000182379">
    <property type="component" value="Unassembled WGS sequence"/>
</dbReference>
<dbReference type="EMBL" id="FNOP01000001">
    <property type="protein sequence ID" value="SDW43825.1"/>
    <property type="molecule type" value="Genomic_DNA"/>
</dbReference>
<evidence type="ECO:0000256" key="3">
    <source>
        <dbReference type="ARBA" id="ARBA00022598"/>
    </source>
</evidence>
<dbReference type="Gene3D" id="3.40.50.620">
    <property type="entry name" value="HUPs"/>
    <property type="match status" value="2"/>
</dbReference>
<dbReference type="GO" id="GO:0006428">
    <property type="term" value="P:isoleucyl-tRNA aminoacylation"/>
    <property type="evidence" value="ECO:0007669"/>
    <property type="project" value="UniProtKB-UniRule"/>
</dbReference>
<keyword evidence="10" id="KW-0479">Metal-binding</keyword>
<dbReference type="HAMAP" id="MF_02002">
    <property type="entry name" value="Ile_tRNA_synth_type1"/>
    <property type="match status" value="1"/>
</dbReference>
<keyword evidence="7 10" id="KW-0030">Aminoacyl-tRNA synthetase</keyword>
<evidence type="ECO:0000259" key="11">
    <source>
        <dbReference type="Pfam" id="PF00133"/>
    </source>
</evidence>
<proteinExistence type="inferred from homology"/>
<keyword evidence="4 10" id="KW-0547">Nucleotide-binding</keyword>
<dbReference type="SUPFAM" id="SSF50677">
    <property type="entry name" value="ValRS/IleRS/LeuRS editing domain"/>
    <property type="match status" value="1"/>
</dbReference>
<evidence type="ECO:0000256" key="4">
    <source>
        <dbReference type="ARBA" id="ARBA00022741"/>
    </source>
</evidence>
<dbReference type="InterPro" id="IPR013155">
    <property type="entry name" value="M/V/L/I-tRNA-synth_anticd-bd"/>
</dbReference>
<dbReference type="InterPro" id="IPR009080">
    <property type="entry name" value="tRNAsynth_Ia_anticodon-bd"/>
</dbReference>
<dbReference type="GO" id="GO:0004822">
    <property type="term" value="F:isoleucine-tRNA ligase activity"/>
    <property type="evidence" value="ECO:0007669"/>
    <property type="project" value="UniProtKB-UniRule"/>
</dbReference>
<evidence type="ECO:0000313" key="14">
    <source>
        <dbReference type="EMBL" id="SDW43825.1"/>
    </source>
</evidence>
<comment type="subunit">
    <text evidence="10">Monomer.</text>
</comment>
<feature type="short sequence motif" description="'KMSKS' region" evidence="10">
    <location>
        <begin position="610"/>
        <end position="614"/>
    </location>
</feature>
<dbReference type="InterPro" id="IPR033708">
    <property type="entry name" value="Anticodon_Ile_BEm"/>
</dbReference>
<dbReference type="CDD" id="cd07960">
    <property type="entry name" value="Anticodon_Ia_Ile_BEm"/>
    <property type="match status" value="1"/>
</dbReference>
<dbReference type="Gene3D" id="1.10.730.20">
    <property type="match status" value="1"/>
</dbReference>
<comment type="catalytic activity">
    <reaction evidence="9 10">
        <text>tRNA(Ile) + L-isoleucine + ATP = L-isoleucyl-tRNA(Ile) + AMP + diphosphate</text>
        <dbReference type="Rhea" id="RHEA:11060"/>
        <dbReference type="Rhea" id="RHEA-COMP:9666"/>
        <dbReference type="Rhea" id="RHEA-COMP:9695"/>
        <dbReference type="ChEBI" id="CHEBI:30616"/>
        <dbReference type="ChEBI" id="CHEBI:33019"/>
        <dbReference type="ChEBI" id="CHEBI:58045"/>
        <dbReference type="ChEBI" id="CHEBI:78442"/>
        <dbReference type="ChEBI" id="CHEBI:78528"/>
        <dbReference type="ChEBI" id="CHEBI:456215"/>
        <dbReference type="EC" id="6.1.1.5"/>
    </reaction>
</comment>
<keyword evidence="6 10" id="KW-0648">Protein biosynthesis</keyword>
<dbReference type="InterPro" id="IPR002300">
    <property type="entry name" value="aa-tRNA-synth_Ia"/>
</dbReference>
<keyword evidence="5 10" id="KW-0067">ATP-binding</keyword>
<dbReference type="CDD" id="cd00818">
    <property type="entry name" value="IleRS_core"/>
    <property type="match status" value="1"/>
</dbReference>
<dbReference type="FunFam" id="1.10.730.20:FF:000001">
    <property type="entry name" value="Isoleucine--tRNA ligase"/>
    <property type="match status" value="1"/>
</dbReference>
<evidence type="ECO:0000256" key="6">
    <source>
        <dbReference type="ARBA" id="ARBA00022917"/>
    </source>
</evidence>
<feature type="binding site" evidence="10">
    <location>
        <position position="569"/>
    </location>
    <ligand>
        <name>L-isoleucyl-5'-AMP</name>
        <dbReference type="ChEBI" id="CHEBI:178002"/>
    </ligand>
</feature>
<evidence type="ECO:0000313" key="15">
    <source>
        <dbReference type="Proteomes" id="UP000182379"/>
    </source>
</evidence>
<dbReference type="InterPro" id="IPR014729">
    <property type="entry name" value="Rossmann-like_a/b/a_fold"/>
</dbReference>
<dbReference type="Pfam" id="PF06827">
    <property type="entry name" value="zf-FPG_IleRS"/>
    <property type="match status" value="1"/>
</dbReference>
<organism evidence="14 15">
    <name type="scientific">Acidaminococcus fermentans</name>
    <dbReference type="NCBI Taxonomy" id="905"/>
    <lineage>
        <taxon>Bacteria</taxon>
        <taxon>Bacillati</taxon>
        <taxon>Bacillota</taxon>
        <taxon>Negativicutes</taxon>
        <taxon>Acidaminococcales</taxon>
        <taxon>Acidaminococcaceae</taxon>
        <taxon>Acidaminococcus</taxon>
    </lineage>
</organism>
<keyword evidence="3 10" id="KW-0436">Ligase</keyword>
<dbReference type="OMA" id="HCWRCKT"/>
<comment type="similarity">
    <text evidence="1 10">Belongs to the class-I aminoacyl-tRNA synthetase family. IleS type 1 subfamily.</text>
</comment>
<evidence type="ECO:0000259" key="13">
    <source>
        <dbReference type="Pfam" id="PF08264"/>
    </source>
</evidence>
<comment type="caution">
    <text evidence="14">The sequence shown here is derived from an EMBL/GenBank/DDBJ whole genome shotgun (WGS) entry which is preliminary data.</text>
</comment>
<dbReference type="Gene3D" id="3.90.740.10">
    <property type="entry name" value="Valyl/Leucyl/Isoleucyl-tRNA synthetase, editing domain"/>
    <property type="match status" value="1"/>
</dbReference>
<dbReference type="InterPro" id="IPR001412">
    <property type="entry name" value="aa-tRNA-synth_I_CS"/>
</dbReference>
<dbReference type="PANTHER" id="PTHR42765">
    <property type="entry name" value="SOLEUCYL-TRNA SYNTHETASE"/>
    <property type="match status" value="1"/>
</dbReference>
<keyword evidence="2 10" id="KW-0963">Cytoplasm</keyword>
<evidence type="ECO:0000259" key="12">
    <source>
        <dbReference type="Pfam" id="PF06827"/>
    </source>
</evidence>
<evidence type="ECO:0000256" key="5">
    <source>
        <dbReference type="ARBA" id="ARBA00022840"/>
    </source>
</evidence>
<feature type="binding site" evidence="10">
    <location>
        <position position="613"/>
    </location>
    <ligand>
        <name>ATP</name>
        <dbReference type="ChEBI" id="CHEBI:30616"/>
    </ligand>
</feature>
<dbReference type="GO" id="GO:0008270">
    <property type="term" value="F:zinc ion binding"/>
    <property type="evidence" value="ECO:0007669"/>
    <property type="project" value="UniProtKB-UniRule"/>
</dbReference>
<dbReference type="FunFam" id="3.40.50.620:FF:000152">
    <property type="entry name" value="Isoleucine--tRNA ligase"/>
    <property type="match status" value="1"/>
</dbReference>
<evidence type="ECO:0000256" key="8">
    <source>
        <dbReference type="ARBA" id="ARBA00025217"/>
    </source>
</evidence>
<comment type="subcellular location">
    <subcellularLocation>
        <location evidence="10">Cytoplasm</location>
    </subcellularLocation>
</comment>
<feature type="binding site" evidence="10">
    <location>
        <position position="929"/>
    </location>
    <ligand>
        <name>Zn(2+)</name>
        <dbReference type="ChEBI" id="CHEBI:29105"/>
    </ligand>
</feature>
<feature type="domain" description="Methionyl/Valyl/Leucyl/Isoleucyl-tRNA synthetase anticodon-binding" evidence="13">
    <location>
        <begin position="693"/>
        <end position="849"/>
    </location>
</feature>
<dbReference type="AlphaFoldDB" id="A0A1H2TJF7"/>
<dbReference type="InterPro" id="IPR023585">
    <property type="entry name" value="Ile-tRNA-ligase_type1"/>
</dbReference>
<sequence>MSKKDDKYAATLNLPETEFPMRAGLPKREPDFLDFWYKNDIYGEKQKLHAGHKKFVLHDGPPYANGKIHMGHALNKVLKDIIIKYKYAQGYDTPYVPGWDTHGMPIEHACLKATGVDRHKLSPVELRKMCREYALQWIDTQRKDFKRLGVLGDWDHPYVTLDPHFEAEQIRVFGTMANKGYIYKGKKTVYWCPHCETALAEAEIEYADQKTPTIFVKMPLVKDNGLTPEAAQGKKAYMVIWTTTPWTIPANVAVALNPDFDYAWVEYNGEVLIMAADMVDKVAQECGVEFGPVLGTIKGRAFEYAECEHPFPEYNHRKSLVVLADYVDKEAGSGCVHTAPGHGDVDYLTGLKYNLPILCPVDQKGCFTEEAGELFQGKFVFDSNGLVIKHLAEQNAILGKKTIHHQYAHCWRCKNPIIFRASEQWFASVDGFRDDALKAIAEDVQWIPSWGESRIHNMVADRHDWCISRQRVWGVPIPIFYCEDCGEPLINEETVEKIATIFDKEGSDAWWNHTAEELLPEGTKCPKCGGTHFRKEKDIMDVWFDSGSSHMGVCKRRPELSWPADMYLEGSDQHRGWFQSSLLTSVAVTGKAPYRSVLTHGYVLDGEGRKMSKSLGNVVVPQEVIDQYGADIVRLWAASSDYKQDVRISPVILKQLAEAYRKVRNTIRYILGNTHDFDYETQKVAFAEMEELDQWALMRFEALKKDVTEAYETYDFHVLFHAIHDFCTVDMSSFYLDIIKDRLYTSRKDGKARRSAQTAMTQILRELMVMLMPVLSFTMEEVYQYMNKPADAPQSVQMLPWPQAHPEYVKEDLKAKWDAFIAIRGEITKVLEGARRAKTIGHSLDAKVELFATGDALAELKAVEKDLPTLLIVSQAEVHEGLTDAGEATGRDDLKVLVEAAEGEKCERCWCYSKTVGQDPQHPTLCAKCCEAVE</sequence>
<gene>
    <name evidence="10" type="primary">ileS</name>
    <name evidence="14" type="ORF">SAMN05216495_101245</name>
</gene>
<evidence type="ECO:0000256" key="7">
    <source>
        <dbReference type="ARBA" id="ARBA00023146"/>
    </source>
</evidence>
<name>A0A1H2TJF7_ACIFE</name>
<dbReference type="NCBIfam" id="TIGR00392">
    <property type="entry name" value="ileS"/>
    <property type="match status" value="1"/>
</dbReference>
<comment type="cofactor">
    <cofactor evidence="10">
        <name>Zn(2+)</name>
        <dbReference type="ChEBI" id="CHEBI:29105"/>
    </cofactor>
    <text evidence="10">Binds 1 zinc ion per subunit.</text>
</comment>
<dbReference type="Pfam" id="PF00133">
    <property type="entry name" value="tRNA-synt_1"/>
    <property type="match status" value="1"/>
</dbReference>
<feature type="short sequence motif" description="'HIGH' region" evidence="10">
    <location>
        <begin position="62"/>
        <end position="72"/>
    </location>
</feature>
<reference evidence="14 15" key="1">
    <citation type="submission" date="2016-10" db="EMBL/GenBank/DDBJ databases">
        <authorList>
            <person name="Varghese N."/>
            <person name="Submissions S."/>
        </authorList>
    </citation>
    <scope>NUCLEOTIDE SEQUENCE [LARGE SCALE GENOMIC DNA]</scope>
    <source>
        <strain evidence="14 15">WCC6</strain>
    </source>
</reference>
<dbReference type="SUPFAM" id="SSF52374">
    <property type="entry name" value="Nucleotidylyl transferase"/>
    <property type="match status" value="1"/>
</dbReference>
<feature type="binding site" evidence="10">
    <location>
        <position position="926"/>
    </location>
    <ligand>
        <name>Zn(2+)</name>
        <dbReference type="ChEBI" id="CHEBI:29105"/>
    </ligand>
</feature>
<evidence type="ECO:0000256" key="10">
    <source>
        <dbReference type="HAMAP-Rule" id="MF_02002"/>
    </source>
</evidence>
<dbReference type="InterPro" id="IPR010663">
    <property type="entry name" value="Znf_FPG/IleRS"/>
</dbReference>
<dbReference type="PROSITE" id="PS00178">
    <property type="entry name" value="AA_TRNA_LIGASE_I"/>
    <property type="match status" value="1"/>
</dbReference>
<protein>
    <recommendedName>
        <fullName evidence="10">Isoleucine--tRNA ligase</fullName>
        <ecNumber evidence="10">6.1.1.5</ecNumber>
    </recommendedName>
    <alternativeName>
        <fullName evidence="10">Isoleucyl-tRNA synthetase</fullName>
        <shortName evidence="10">IleRS</shortName>
    </alternativeName>
</protein>
<dbReference type="InterPro" id="IPR002301">
    <property type="entry name" value="Ile-tRNA-ligase"/>
</dbReference>
<dbReference type="GO" id="GO:0005524">
    <property type="term" value="F:ATP binding"/>
    <property type="evidence" value="ECO:0007669"/>
    <property type="project" value="UniProtKB-UniRule"/>
</dbReference>
<dbReference type="PANTHER" id="PTHR42765:SF1">
    <property type="entry name" value="ISOLEUCINE--TRNA LIGASE, MITOCHONDRIAL"/>
    <property type="match status" value="1"/>
</dbReference>
<accession>A0A1H2TJF7</accession>
<dbReference type="InterPro" id="IPR050081">
    <property type="entry name" value="Ile-tRNA_ligase"/>
</dbReference>
<evidence type="ECO:0000256" key="9">
    <source>
        <dbReference type="ARBA" id="ARBA00048359"/>
    </source>
</evidence>
<dbReference type="PRINTS" id="PR00984">
    <property type="entry name" value="TRNASYNTHILE"/>
</dbReference>
<dbReference type="InterPro" id="IPR009008">
    <property type="entry name" value="Val/Leu/Ile-tRNA-synth_edit"/>
</dbReference>
<comment type="domain">
    <text evidence="10">IleRS has two distinct active sites: one for aminoacylation and one for editing. The misactivated valine is translocated from the active site to the editing site, which sterically excludes the correctly activated isoleucine. The single editing site contains two valyl binding pockets, one specific for each substrate (Val-AMP or Val-tRNA(Ile)).</text>
</comment>
<dbReference type="Gene3D" id="1.10.10.830">
    <property type="entry name" value="Ile-tRNA synthetase CP2 domain-like"/>
    <property type="match status" value="1"/>
</dbReference>